<keyword evidence="11" id="KW-0282">Flagellum</keyword>
<keyword evidence="8 10" id="KW-1133">Transmembrane helix</keyword>
<dbReference type="GO" id="GO:0071978">
    <property type="term" value="P:bacterial-type flagellum-dependent swarming motility"/>
    <property type="evidence" value="ECO:0007669"/>
    <property type="project" value="TreeGrafter"/>
</dbReference>
<accession>A0A1Y5RC51</accession>
<evidence type="ECO:0000313" key="12">
    <source>
        <dbReference type="Proteomes" id="UP000193862"/>
    </source>
</evidence>
<dbReference type="GO" id="GO:0005886">
    <property type="term" value="C:plasma membrane"/>
    <property type="evidence" value="ECO:0007669"/>
    <property type="project" value="UniProtKB-SubCell"/>
</dbReference>
<keyword evidence="7 10" id="KW-0283">Flagellar rotation</keyword>
<keyword evidence="4" id="KW-1003">Cell membrane</keyword>
<comment type="function">
    <text evidence="1 10">Controls the rotational direction of flagella during chemotaxis.</text>
</comment>
<dbReference type="AlphaFoldDB" id="A0A1Y5RC51"/>
<evidence type="ECO:0000256" key="6">
    <source>
        <dbReference type="ARBA" id="ARBA00022692"/>
    </source>
</evidence>
<keyword evidence="11" id="KW-0969">Cilium</keyword>
<evidence type="ECO:0000256" key="5">
    <source>
        <dbReference type="ARBA" id="ARBA00022500"/>
    </source>
</evidence>
<dbReference type="Proteomes" id="UP000193862">
    <property type="component" value="Unassembled WGS sequence"/>
</dbReference>
<keyword evidence="5 10" id="KW-0145">Chemotaxis</keyword>
<reference evidence="11 12" key="1">
    <citation type="submission" date="2017-03" db="EMBL/GenBank/DDBJ databases">
        <authorList>
            <person name="Afonso C.L."/>
            <person name="Miller P.J."/>
            <person name="Scott M.A."/>
            <person name="Spackman E."/>
            <person name="Goraichik I."/>
            <person name="Dimitrov K.M."/>
            <person name="Suarez D.L."/>
            <person name="Swayne D.E."/>
        </authorList>
    </citation>
    <scope>NUCLEOTIDE SEQUENCE [LARGE SCALE GENOMIC DNA]</scope>
    <source>
        <strain evidence="11 12">CECT 8620</strain>
    </source>
</reference>
<name>A0A1Y5RC51_9RHOB</name>
<gene>
    <name evidence="11" type="primary">fliL</name>
    <name evidence="11" type="ORF">AQS8620_00173</name>
</gene>
<evidence type="ECO:0000256" key="10">
    <source>
        <dbReference type="RuleBase" id="RU364125"/>
    </source>
</evidence>
<evidence type="ECO:0000256" key="4">
    <source>
        <dbReference type="ARBA" id="ARBA00022475"/>
    </source>
</evidence>
<keyword evidence="10" id="KW-0997">Cell inner membrane</keyword>
<keyword evidence="9 10" id="KW-0472">Membrane</keyword>
<sequence>MAEEEAPQEEAPKKGSKKPMLIGLVLMLLLGGGGFFAVYSGLLFAQPPAEDAQAEILPEEIPITPMPDVVFVPIDPLIINVGTGANARHLRFQAQLEVSNTHQGEIETLLPRIVDVFNGYLRAVDPRELEDPAALIRLRAQMLRRVQIVAGEGRVRDVLIMEFVIN</sequence>
<evidence type="ECO:0000256" key="8">
    <source>
        <dbReference type="ARBA" id="ARBA00022989"/>
    </source>
</evidence>
<keyword evidence="12" id="KW-1185">Reference proteome</keyword>
<dbReference type="GO" id="GO:0006935">
    <property type="term" value="P:chemotaxis"/>
    <property type="evidence" value="ECO:0007669"/>
    <property type="project" value="UniProtKB-KW"/>
</dbReference>
<dbReference type="PANTHER" id="PTHR35091:SF2">
    <property type="entry name" value="FLAGELLAR PROTEIN FLIL"/>
    <property type="match status" value="1"/>
</dbReference>
<organism evidence="11 12">
    <name type="scientific">Aquimixticola soesokkakensis</name>
    <dbReference type="NCBI Taxonomy" id="1519096"/>
    <lineage>
        <taxon>Bacteria</taxon>
        <taxon>Pseudomonadati</taxon>
        <taxon>Pseudomonadota</taxon>
        <taxon>Alphaproteobacteria</taxon>
        <taxon>Rhodobacterales</taxon>
        <taxon>Paracoccaceae</taxon>
        <taxon>Aquimixticola</taxon>
    </lineage>
</organism>
<evidence type="ECO:0000256" key="1">
    <source>
        <dbReference type="ARBA" id="ARBA00002254"/>
    </source>
</evidence>
<feature type="transmembrane region" description="Helical" evidence="10">
    <location>
        <begin position="21"/>
        <end position="45"/>
    </location>
</feature>
<proteinExistence type="inferred from homology"/>
<keyword evidence="11" id="KW-0966">Cell projection</keyword>
<comment type="similarity">
    <text evidence="3 10">Belongs to the FliL family.</text>
</comment>
<dbReference type="InterPro" id="IPR005503">
    <property type="entry name" value="FliL"/>
</dbReference>
<dbReference type="RefSeq" id="WP_085834925.1">
    <property type="nucleotide sequence ID" value="NZ_FWFS01000001.1"/>
</dbReference>
<dbReference type="PANTHER" id="PTHR35091">
    <property type="entry name" value="FLAGELLAR PROTEIN FLIL"/>
    <property type="match status" value="1"/>
</dbReference>
<comment type="subcellular location">
    <subcellularLocation>
        <location evidence="10">Cell inner membrane</location>
    </subcellularLocation>
    <subcellularLocation>
        <location evidence="2">Cell membrane</location>
        <topology evidence="2">Single-pass membrane protein</topology>
    </subcellularLocation>
</comment>
<dbReference type="Pfam" id="PF03748">
    <property type="entry name" value="FliL"/>
    <property type="match status" value="1"/>
</dbReference>
<evidence type="ECO:0000256" key="2">
    <source>
        <dbReference type="ARBA" id="ARBA00004162"/>
    </source>
</evidence>
<evidence type="ECO:0000313" key="11">
    <source>
        <dbReference type="EMBL" id="SLN13177.1"/>
    </source>
</evidence>
<dbReference type="OrthoDB" id="7619358at2"/>
<evidence type="ECO:0000256" key="7">
    <source>
        <dbReference type="ARBA" id="ARBA00022779"/>
    </source>
</evidence>
<keyword evidence="6 10" id="KW-0812">Transmembrane</keyword>
<evidence type="ECO:0000256" key="9">
    <source>
        <dbReference type="ARBA" id="ARBA00023136"/>
    </source>
</evidence>
<protein>
    <recommendedName>
        <fullName evidence="10">Flagellar protein FliL</fullName>
    </recommendedName>
</protein>
<evidence type="ECO:0000256" key="3">
    <source>
        <dbReference type="ARBA" id="ARBA00008281"/>
    </source>
</evidence>
<dbReference type="EMBL" id="FWFS01000001">
    <property type="protein sequence ID" value="SLN13177.1"/>
    <property type="molecule type" value="Genomic_DNA"/>
</dbReference>
<dbReference type="GO" id="GO:0009425">
    <property type="term" value="C:bacterial-type flagellum basal body"/>
    <property type="evidence" value="ECO:0007669"/>
    <property type="project" value="InterPro"/>
</dbReference>